<reference evidence="2" key="1">
    <citation type="submission" date="2019-01" db="EMBL/GenBank/DDBJ databases">
        <title>Colletotrichum abscissum LGMF1257.</title>
        <authorList>
            <person name="Baroncelli R."/>
        </authorList>
    </citation>
    <scope>NUCLEOTIDE SEQUENCE</scope>
    <source>
        <strain evidence="2">Ca142</strain>
    </source>
</reference>
<proteinExistence type="predicted"/>
<comment type="caution">
    <text evidence="2">The sequence shown here is derived from an EMBL/GenBank/DDBJ whole genome shotgun (WGS) entry which is preliminary data.</text>
</comment>
<feature type="region of interest" description="Disordered" evidence="1">
    <location>
        <begin position="95"/>
        <end position="115"/>
    </location>
</feature>
<organism evidence="2 3">
    <name type="scientific">Colletotrichum abscissum</name>
    <dbReference type="NCBI Taxonomy" id="1671311"/>
    <lineage>
        <taxon>Eukaryota</taxon>
        <taxon>Fungi</taxon>
        <taxon>Dikarya</taxon>
        <taxon>Ascomycota</taxon>
        <taxon>Pezizomycotina</taxon>
        <taxon>Sordariomycetes</taxon>
        <taxon>Hypocreomycetidae</taxon>
        <taxon>Glomerellales</taxon>
        <taxon>Glomerellaceae</taxon>
        <taxon>Colletotrichum</taxon>
        <taxon>Colletotrichum acutatum species complex</taxon>
    </lineage>
</organism>
<gene>
    <name evidence="2" type="ORF">CABS02_10304</name>
</gene>
<evidence type="ECO:0000313" key="2">
    <source>
        <dbReference type="EMBL" id="KAI3542684.1"/>
    </source>
</evidence>
<dbReference type="EMBL" id="SDAQ01000076">
    <property type="protein sequence ID" value="KAI3542684.1"/>
    <property type="molecule type" value="Genomic_DNA"/>
</dbReference>
<accession>A0A9Q0B1B6</accession>
<protein>
    <submittedName>
        <fullName evidence="2">Uncharacterized protein</fullName>
    </submittedName>
</protein>
<evidence type="ECO:0000313" key="3">
    <source>
        <dbReference type="Proteomes" id="UP001056436"/>
    </source>
</evidence>
<keyword evidence="3" id="KW-1185">Reference proteome</keyword>
<evidence type="ECO:0000256" key="1">
    <source>
        <dbReference type="SAM" id="MobiDB-lite"/>
    </source>
</evidence>
<name>A0A9Q0B1B6_9PEZI</name>
<dbReference type="AlphaFoldDB" id="A0A9Q0B1B6"/>
<dbReference type="Proteomes" id="UP001056436">
    <property type="component" value="Unassembled WGS sequence"/>
</dbReference>
<sequence>MELVEGTSPTLRGFATPWAVYSGKPRNVNLANLAKLDIHLDRNSNDGFSCGLSCKRTAVYYDPSSDSGDDVGRVAPECGDGTAMLIQDWNGSGFHGEHHNAVPEKTGATPFECEK</sequence>